<feature type="domain" description="Zn(2)-C6 fungal-type" evidence="7">
    <location>
        <begin position="87"/>
        <end position="117"/>
    </location>
</feature>
<reference evidence="8 9" key="1">
    <citation type="submission" date="2023-01" db="EMBL/GenBank/DDBJ databases">
        <title>Analysis of 21 Apiospora genomes using comparative genomics revels a genus with tremendous synthesis potential of carbohydrate active enzymes and secondary metabolites.</title>
        <authorList>
            <person name="Sorensen T."/>
        </authorList>
    </citation>
    <scope>NUCLEOTIDE SEQUENCE [LARGE SCALE GENOMIC DNA]</scope>
    <source>
        <strain evidence="8 9">CBS 114990</strain>
    </source>
</reference>
<dbReference type="PROSITE" id="PS00463">
    <property type="entry name" value="ZN2_CY6_FUNGAL_1"/>
    <property type="match status" value="1"/>
</dbReference>
<keyword evidence="3" id="KW-0805">Transcription regulation</keyword>
<feature type="region of interest" description="Disordered" evidence="6">
    <location>
        <begin position="616"/>
        <end position="643"/>
    </location>
</feature>
<dbReference type="Gene3D" id="4.10.240.10">
    <property type="entry name" value="Zn(2)-C6 fungal-type DNA-binding domain"/>
    <property type="match status" value="1"/>
</dbReference>
<dbReference type="RefSeq" id="XP_066666553.1">
    <property type="nucleotide sequence ID" value="XM_066814591.1"/>
</dbReference>
<dbReference type="InterPro" id="IPR036864">
    <property type="entry name" value="Zn2-C6_fun-type_DNA-bd_sf"/>
</dbReference>
<keyword evidence="9" id="KW-1185">Reference proteome</keyword>
<organism evidence="8 9">
    <name type="scientific">Apiospora hydei</name>
    <dbReference type="NCBI Taxonomy" id="1337664"/>
    <lineage>
        <taxon>Eukaryota</taxon>
        <taxon>Fungi</taxon>
        <taxon>Dikarya</taxon>
        <taxon>Ascomycota</taxon>
        <taxon>Pezizomycotina</taxon>
        <taxon>Sordariomycetes</taxon>
        <taxon>Xylariomycetidae</taxon>
        <taxon>Amphisphaeriales</taxon>
        <taxon>Apiosporaceae</taxon>
        <taxon>Apiospora</taxon>
    </lineage>
</organism>
<evidence type="ECO:0000256" key="5">
    <source>
        <dbReference type="ARBA" id="ARBA00023242"/>
    </source>
</evidence>
<dbReference type="CDD" id="cd00067">
    <property type="entry name" value="GAL4"/>
    <property type="match status" value="1"/>
</dbReference>
<evidence type="ECO:0000259" key="7">
    <source>
        <dbReference type="PROSITE" id="PS50048"/>
    </source>
</evidence>
<feature type="region of interest" description="Disordered" evidence="6">
    <location>
        <begin position="1"/>
        <end position="25"/>
    </location>
</feature>
<comment type="subcellular location">
    <subcellularLocation>
        <location evidence="1">Nucleus</location>
    </subcellularLocation>
</comment>
<dbReference type="PANTHER" id="PTHR47338:SF20">
    <property type="entry name" value="ZN(II)2CYS6 TRANSCRIPTION FACTOR (EUROFUNG)"/>
    <property type="match status" value="1"/>
</dbReference>
<keyword evidence="4" id="KW-0804">Transcription</keyword>
<accession>A0ABR1VWJ2</accession>
<dbReference type="InterPro" id="IPR001138">
    <property type="entry name" value="Zn2Cys6_DnaBD"/>
</dbReference>
<dbReference type="CDD" id="cd12148">
    <property type="entry name" value="fungal_TF_MHR"/>
    <property type="match status" value="1"/>
</dbReference>
<dbReference type="Pfam" id="PF00172">
    <property type="entry name" value="Zn_clus"/>
    <property type="match status" value="1"/>
</dbReference>
<dbReference type="SUPFAM" id="SSF57701">
    <property type="entry name" value="Zn2/Cys6 DNA-binding domain"/>
    <property type="match status" value="1"/>
</dbReference>
<comment type="caution">
    <text evidence="8">The sequence shown here is derived from an EMBL/GenBank/DDBJ whole genome shotgun (WGS) entry which is preliminary data.</text>
</comment>
<proteinExistence type="predicted"/>
<dbReference type="InterPro" id="IPR050815">
    <property type="entry name" value="TF_fung"/>
</dbReference>
<evidence type="ECO:0000256" key="2">
    <source>
        <dbReference type="ARBA" id="ARBA00022723"/>
    </source>
</evidence>
<evidence type="ECO:0000256" key="6">
    <source>
        <dbReference type="SAM" id="MobiDB-lite"/>
    </source>
</evidence>
<dbReference type="PANTHER" id="PTHR47338">
    <property type="entry name" value="ZN(II)2CYS6 TRANSCRIPTION FACTOR (EUROFUNG)-RELATED"/>
    <property type="match status" value="1"/>
</dbReference>
<evidence type="ECO:0000256" key="1">
    <source>
        <dbReference type="ARBA" id="ARBA00004123"/>
    </source>
</evidence>
<keyword evidence="5" id="KW-0539">Nucleus</keyword>
<sequence>MGKAPQQSPQNFDDVEGIAVTPPSSNTPMRCVPTILSGSSPARTSSMSDPMPWPAAATMMSPLGLVEPGPLNLTECASSRMDCAPRACAKCRSSKRKCDRLLPKCSRCTRLSATCAYYYMVGDSQKIGGLHPGLDLSQGESAIDTLSVLGRPALLEDLSASQILNILRDNKTDWPIVADSYFDYIHPWLGAVHPIVFHRMFERYRTTDTPETMSDATCNEGSEPSPGHDLLEMTVEQALLLIMMYLVMRPVPGENPKAVWDDEYRLVKRVLSILNCGEPTILLVQCLVLLCLYEYGHGNSLASYRTLGDAAMTARVLNVKPGQVGSMGSNWSSIQEEEMSGLWWSLFIMDQSIHSDQPAKFLPFILESPQPSTCLPAASVSSPRHHILPFSYQPSQRTPVGKAITPDLTAIQKAAQVANILHRALRWESERDKSAPLPPISVFSHLDGEIRSATQTLIEDHRNWEMEIDCFAMCVSALFTLYLPYMPPEEVGSPSKSLIQENMDLACALAALKFACQIGIDIACRLYERLARNPGRGHTVTAPSAATSCYLTCRGFAERWRFYPEEGEYLDGQIRDRFESLQFFAGRWAIAESIMSQLEARGLSRAYYLRRSSLHAHSTDTGGDTDGGTPSIAGDDVVMNDSR</sequence>
<dbReference type="SMART" id="SM00066">
    <property type="entry name" value="GAL4"/>
    <property type="match status" value="1"/>
</dbReference>
<protein>
    <recommendedName>
        <fullName evidence="7">Zn(2)-C6 fungal-type domain-containing protein</fullName>
    </recommendedName>
</protein>
<dbReference type="Pfam" id="PF04082">
    <property type="entry name" value="Fungal_trans"/>
    <property type="match status" value="1"/>
</dbReference>
<feature type="compositionally biased region" description="Polar residues" evidence="6">
    <location>
        <begin position="1"/>
        <end position="11"/>
    </location>
</feature>
<evidence type="ECO:0000256" key="3">
    <source>
        <dbReference type="ARBA" id="ARBA00023015"/>
    </source>
</evidence>
<dbReference type="Proteomes" id="UP001433268">
    <property type="component" value="Unassembled WGS sequence"/>
</dbReference>
<dbReference type="GeneID" id="92047651"/>
<evidence type="ECO:0000313" key="8">
    <source>
        <dbReference type="EMBL" id="KAK8075613.1"/>
    </source>
</evidence>
<evidence type="ECO:0000313" key="9">
    <source>
        <dbReference type="Proteomes" id="UP001433268"/>
    </source>
</evidence>
<dbReference type="EMBL" id="JAQQWN010000007">
    <property type="protein sequence ID" value="KAK8075613.1"/>
    <property type="molecule type" value="Genomic_DNA"/>
</dbReference>
<keyword evidence="2" id="KW-0479">Metal-binding</keyword>
<dbReference type="InterPro" id="IPR007219">
    <property type="entry name" value="XnlR_reg_dom"/>
</dbReference>
<evidence type="ECO:0000256" key="4">
    <source>
        <dbReference type="ARBA" id="ARBA00023163"/>
    </source>
</evidence>
<name>A0ABR1VWJ2_9PEZI</name>
<gene>
    <name evidence="8" type="ORF">PG997_010276</name>
</gene>
<dbReference type="PROSITE" id="PS50048">
    <property type="entry name" value="ZN2_CY6_FUNGAL_2"/>
    <property type="match status" value="1"/>
</dbReference>